<dbReference type="InterPro" id="IPR009061">
    <property type="entry name" value="DNA-bd_dom_put_sf"/>
</dbReference>
<name>A0A941EB06_9ACTN</name>
<evidence type="ECO:0000256" key="1">
    <source>
        <dbReference type="ARBA" id="ARBA00023125"/>
    </source>
</evidence>
<dbReference type="Gene3D" id="1.10.1660.10">
    <property type="match status" value="1"/>
</dbReference>
<dbReference type="AlphaFoldDB" id="A0A941EB06"/>
<keyword evidence="4" id="KW-1185">Reference proteome</keyword>
<dbReference type="EMBL" id="JAGSOH010000028">
    <property type="protein sequence ID" value="MBR7827122.1"/>
    <property type="molecule type" value="Genomic_DNA"/>
</dbReference>
<comment type="caution">
    <text evidence="3">The sequence shown here is derived from an EMBL/GenBank/DDBJ whole genome shotgun (WGS) entry which is preliminary data.</text>
</comment>
<protein>
    <submittedName>
        <fullName evidence="3">MerR family transcriptional regulator</fullName>
    </submittedName>
</protein>
<dbReference type="PANTHER" id="PTHR30204:SF97">
    <property type="entry name" value="MERR FAMILY REGULATORY PROTEIN"/>
    <property type="match status" value="1"/>
</dbReference>
<dbReference type="RefSeq" id="WP_212518267.1">
    <property type="nucleotide sequence ID" value="NZ_JAGSOH010000028.1"/>
</dbReference>
<dbReference type="PROSITE" id="PS50937">
    <property type="entry name" value="HTH_MERR_2"/>
    <property type="match status" value="1"/>
</dbReference>
<dbReference type="PANTHER" id="PTHR30204">
    <property type="entry name" value="REDOX-CYCLING DRUG-SENSING TRANSCRIPTIONAL ACTIVATOR SOXR"/>
    <property type="match status" value="1"/>
</dbReference>
<accession>A0A941EB06</accession>
<dbReference type="SUPFAM" id="SSF46955">
    <property type="entry name" value="Putative DNA-binding domain"/>
    <property type="match status" value="1"/>
</dbReference>
<dbReference type="GO" id="GO:0003700">
    <property type="term" value="F:DNA-binding transcription factor activity"/>
    <property type="evidence" value="ECO:0007669"/>
    <property type="project" value="InterPro"/>
</dbReference>
<feature type="domain" description="HTH merR-type" evidence="2">
    <location>
        <begin position="10"/>
        <end position="78"/>
    </location>
</feature>
<dbReference type="InterPro" id="IPR000551">
    <property type="entry name" value="MerR-type_HTH_dom"/>
</dbReference>
<dbReference type="Gene3D" id="3.20.80.10">
    <property type="entry name" value="Regulatory factor, effector binding domain"/>
    <property type="match status" value="1"/>
</dbReference>
<evidence type="ECO:0000313" key="4">
    <source>
        <dbReference type="Proteomes" id="UP000676325"/>
    </source>
</evidence>
<dbReference type="Pfam" id="PF13411">
    <property type="entry name" value="MerR_1"/>
    <property type="match status" value="1"/>
</dbReference>
<sequence length="282" mass="30937">MTESDADEVSTGEFARLSRLSPKALRLYDHAGVLEPSRVDPVTGARHYLRGQLERAYLVSSLRQVGIPLTEIKTALDEEGSLGADRIAAFWAEAEAEHAARRRLVGSLTERLRGNVSAATSMAYAVSTRSLPDRSVLAQTRHLHIDEQTAVREEFVGNLRHAGIKPLPGVAGAPFIIYYGDVSADSDGPIEWCWPVPEDRAPELAKRFPDLTLRTDPAHQEAYVHYGATTLLHAARIVLAAQSLLAWSRDQDRQTVGPLRLVYLESQGEGSVPDCDVAVPLR</sequence>
<reference evidence="3" key="1">
    <citation type="submission" date="2021-04" db="EMBL/GenBank/DDBJ databases">
        <title>Genome based classification of Actinospica acidithermotolerans sp. nov., an actinobacterium isolated from an Indonesian hot spring.</title>
        <authorList>
            <person name="Kusuma A.B."/>
            <person name="Putra K.E."/>
            <person name="Nafisah S."/>
            <person name="Loh J."/>
            <person name="Nouioui I."/>
            <person name="Goodfellow M."/>
        </authorList>
    </citation>
    <scope>NUCLEOTIDE SEQUENCE</scope>
    <source>
        <strain evidence="3">MGRD01-02</strain>
    </source>
</reference>
<dbReference type="InterPro" id="IPR011256">
    <property type="entry name" value="Reg_factor_effector_dom_sf"/>
</dbReference>
<dbReference type="GO" id="GO:0003677">
    <property type="term" value="F:DNA binding"/>
    <property type="evidence" value="ECO:0007669"/>
    <property type="project" value="UniProtKB-KW"/>
</dbReference>
<dbReference type="SMART" id="SM00422">
    <property type="entry name" value="HTH_MERR"/>
    <property type="match status" value="1"/>
</dbReference>
<evidence type="ECO:0000313" key="3">
    <source>
        <dbReference type="EMBL" id="MBR7827122.1"/>
    </source>
</evidence>
<gene>
    <name evidence="3" type="ORF">KDK95_12465</name>
</gene>
<organism evidence="3 4">
    <name type="scientific">Actinospica acidithermotolerans</name>
    <dbReference type="NCBI Taxonomy" id="2828514"/>
    <lineage>
        <taxon>Bacteria</taxon>
        <taxon>Bacillati</taxon>
        <taxon>Actinomycetota</taxon>
        <taxon>Actinomycetes</taxon>
        <taxon>Catenulisporales</taxon>
        <taxon>Actinospicaceae</taxon>
        <taxon>Actinospica</taxon>
    </lineage>
</organism>
<dbReference type="PROSITE" id="PS00552">
    <property type="entry name" value="HTH_MERR_1"/>
    <property type="match status" value="1"/>
</dbReference>
<dbReference type="Proteomes" id="UP000676325">
    <property type="component" value="Unassembled WGS sequence"/>
</dbReference>
<proteinExistence type="predicted"/>
<evidence type="ECO:0000259" key="2">
    <source>
        <dbReference type="PROSITE" id="PS50937"/>
    </source>
</evidence>
<keyword evidence="1" id="KW-0238">DNA-binding</keyword>
<dbReference type="InterPro" id="IPR047057">
    <property type="entry name" value="MerR_fam"/>
</dbReference>